<dbReference type="Gene3D" id="3.80.10.10">
    <property type="entry name" value="Ribonuclease Inhibitor"/>
    <property type="match status" value="1"/>
</dbReference>
<dbReference type="InParanoid" id="A0A165FLN0"/>
<dbReference type="AlphaFoldDB" id="A0A165FLN0"/>
<organism evidence="1 2">
    <name type="scientific">Exidia glandulosa HHB12029</name>
    <dbReference type="NCBI Taxonomy" id="1314781"/>
    <lineage>
        <taxon>Eukaryota</taxon>
        <taxon>Fungi</taxon>
        <taxon>Dikarya</taxon>
        <taxon>Basidiomycota</taxon>
        <taxon>Agaricomycotina</taxon>
        <taxon>Agaricomycetes</taxon>
        <taxon>Auriculariales</taxon>
        <taxon>Exidiaceae</taxon>
        <taxon>Exidia</taxon>
    </lineage>
</organism>
<evidence type="ECO:0000313" key="1">
    <source>
        <dbReference type="EMBL" id="KZV89196.1"/>
    </source>
</evidence>
<sequence length="527" mass="57555">MSAQPLNLNGAALGSAAAAILPRADIDQSEVDRARRRLLALAETALALAQAQPRHDDADALSRTLSASLDDATRVAVTARDLLDTSMYRPANPYVPLHHLRCVPLEVLSLIFEECLAESITGPFAYLSITELLSRQLQPFRLASVCRQWRYAALSSPRAWSYIDLNLDFVTRRNAGSWSACVSTKIARSAQAPLHIRLARTRRRSSLDGPLIQTLTVGLARCSSLLLDVENVSANDALLAVMQADFPVLRDLELCAAKVNHRVDRTFFFRQIPLLSHLQASFPFTGTQFSVPTLLTAMLQYCAVNDISSFLAVAGSLRNLRISYLQPVKDAIPPTSWPSVRMLAIRAEGHRGDAVGSLGEYLHFPGVEHLSLSGPTLGGRDCMKYFVAAAGAMPLLTGLSLMDHDLDTDGALFLQALPSCPALTSISFFDMELKRKGLREFCNFLSRPSDGTWPCPRLTKVCMSTCTFTSDCAQDDIVAFVEARVSAAHDMSDTHTSRPAFLAAVYLPNTADATVTSRLRALLSTME</sequence>
<reference evidence="1 2" key="1">
    <citation type="journal article" date="2016" name="Mol. Biol. Evol.">
        <title>Comparative Genomics of Early-Diverging Mushroom-Forming Fungi Provides Insights into the Origins of Lignocellulose Decay Capabilities.</title>
        <authorList>
            <person name="Nagy L.G."/>
            <person name="Riley R."/>
            <person name="Tritt A."/>
            <person name="Adam C."/>
            <person name="Daum C."/>
            <person name="Floudas D."/>
            <person name="Sun H."/>
            <person name="Yadav J.S."/>
            <person name="Pangilinan J."/>
            <person name="Larsson K.H."/>
            <person name="Matsuura K."/>
            <person name="Barry K."/>
            <person name="Labutti K."/>
            <person name="Kuo R."/>
            <person name="Ohm R.A."/>
            <person name="Bhattacharya S.S."/>
            <person name="Shirouzu T."/>
            <person name="Yoshinaga Y."/>
            <person name="Martin F.M."/>
            <person name="Grigoriev I.V."/>
            <person name="Hibbett D.S."/>
        </authorList>
    </citation>
    <scope>NUCLEOTIDE SEQUENCE [LARGE SCALE GENOMIC DNA]</scope>
    <source>
        <strain evidence="1 2">HHB12029</strain>
    </source>
</reference>
<accession>A0A165FLN0</accession>
<dbReference type="EMBL" id="KV426079">
    <property type="protein sequence ID" value="KZV89196.1"/>
    <property type="molecule type" value="Genomic_DNA"/>
</dbReference>
<gene>
    <name evidence="1" type="ORF">EXIGLDRAFT_838674</name>
</gene>
<dbReference type="SUPFAM" id="SSF52047">
    <property type="entry name" value="RNI-like"/>
    <property type="match status" value="1"/>
</dbReference>
<keyword evidence="2" id="KW-1185">Reference proteome</keyword>
<proteinExistence type="predicted"/>
<evidence type="ECO:0008006" key="3">
    <source>
        <dbReference type="Google" id="ProtNLM"/>
    </source>
</evidence>
<evidence type="ECO:0000313" key="2">
    <source>
        <dbReference type="Proteomes" id="UP000077266"/>
    </source>
</evidence>
<protein>
    <recommendedName>
        <fullName evidence="3">F-box domain-containing protein</fullName>
    </recommendedName>
</protein>
<dbReference type="OrthoDB" id="2269034at2759"/>
<dbReference type="InterPro" id="IPR032675">
    <property type="entry name" value="LRR_dom_sf"/>
</dbReference>
<name>A0A165FLN0_EXIGL</name>
<dbReference type="Proteomes" id="UP000077266">
    <property type="component" value="Unassembled WGS sequence"/>
</dbReference>